<dbReference type="Proteomes" id="UP000014463">
    <property type="component" value="Unassembled WGS sequence"/>
</dbReference>
<dbReference type="eggNOG" id="COG0807">
    <property type="taxonomic scope" value="Bacteria"/>
</dbReference>
<keyword evidence="3 11" id="KW-0686">Riboflavin biosynthesis</keyword>
<feature type="binding site" evidence="11">
    <location>
        <position position="234"/>
    </location>
    <ligand>
        <name>Zn(2+)</name>
        <dbReference type="ChEBI" id="CHEBI:29105"/>
        <note>catalytic</note>
    </ligand>
</feature>
<dbReference type="InterPro" id="IPR032677">
    <property type="entry name" value="GTP_cyclohydro_II"/>
</dbReference>
<keyword evidence="8 11" id="KW-0342">GTP-binding</keyword>
<evidence type="ECO:0000256" key="2">
    <source>
        <dbReference type="ARBA" id="ARBA00005520"/>
    </source>
</evidence>
<dbReference type="FunFam" id="3.40.50.10990:FF:000001">
    <property type="entry name" value="Riboflavin biosynthesis protein RibBA"/>
    <property type="match status" value="1"/>
</dbReference>
<evidence type="ECO:0000256" key="3">
    <source>
        <dbReference type="ARBA" id="ARBA00022619"/>
    </source>
</evidence>
<sequence>MHQIERAIFDIRRGFPVLLHDGGTDVLVQPVEGVDDGGLDDLIATAGESPSLVISRYRLALLGEDIAAEAARLPLTSSAPLSVRCLNALAFGDQPRRLRLFRAPQAAELADLAALALMRRALLIPAALTARVAAKAKSRVQQLVTEGSLLSVAAEKAVRCFETSTGLLKRVSEARIPLADAHESRFILFREPDGLREHVAVMIGDVERWRDAVPLRLHSACLTGDLFGSLRCDCGEQLRKAVADIDAMGGGVLLYLAQEGRGIGLANKLRAYALQDTGFDTLDADQVLGFGEDERDYRVAVDMLSALGIQRVQLLTNNPRKIDALIEGGIEVVDRQALYGRLTDHNHRYLSAKAERAGHLLDEVLNGHSSGQA</sequence>
<evidence type="ECO:0000256" key="6">
    <source>
        <dbReference type="ARBA" id="ARBA00022801"/>
    </source>
</evidence>
<dbReference type="GO" id="GO:0008270">
    <property type="term" value="F:zinc ion binding"/>
    <property type="evidence" value="ECO:0007669"/>
    <property type="project" value="UniProtKB-UniRule"/>
</dbReference>
<dbReference type="PANTHER" id="PTHR21327">
    <property type="entry name" value="GTP CYCLOHYDROLASE II-RELATED"/>
    <property type="match status" value="1"/>
</dbReference>
<evidence type="ECO:0000256" key="7">
    <source>
        <dbReference type="ARBA" id="ARBA00022833"/>
    </source>
</evidence>
<feature type="binding site" evidence="11">
    <location>
        <position position="232"/>
    </location>
    <ligand>
        <name>Zn(2+)</name>
        <dbReference type="ChEBI" id="CHEBI:29105"/>
        <note>catalytic</note>
    </ligand>
</feature>
<evidence type="ECO:0000256" key="11">
    <source>
        <dbReference type="HAMAP-Rule" id="MF_00179"/>
    </source>
</evidence>
<evidence type="ECO:0000256" key="1">
    <source>
        <dbReference type="ARBA" id="ARBA00004853"/>
    </source>
</evidence>
<dbReference type="InterPro" id="IPR036144">
    <property type="entry name" value="RibA-like_sf"/>
</dbReference>
<comment type="pathway">
    <text evidence="1 11">Cofactor biosynthesis; riboflavin biosynthesis; 5-amino-6-(D-ribitylamino)uracil from GTP: step 1/4.</text>
</comment>
<evidence type="ECO:0000313" key="13">
    <source>
        <dbReference type="EMBL" id="EPC02678.1"/>
    </source>
</evidence>
<protein>
    <recommendedName>
        <fullName evidence="11">GTP cyclohydrolase-2</fullName>
        <ecNumber evidence="11">3.5.4.25</ecNumber>
    </recommendedName>
    <alternativeName>
        <fullName evidence="11">GTP cyclohydrolase II</fullName>
    </alternativeName>
</protein>
<feature type="binding site" evidence="11">
    <location>
        <position position="321"/>
    </location>
    <ligand>
        <name>GTP</name>
        <dbReference type="ChEBI" id="CHEBI:37565"/>
    </ligand>
</feature>
<keyword evidence="5 11" id="KW-0547">Nucleotide-binding</keyword>
<keyword evidence="14" id="KW-1185">Reference proteome</keyword>
<keyword evidence="6 11" id="KW-0378">Hydrolase</keyword>
<dbReference type="InterPro" id="IPR000926">
    <property type="entry name" value="RibA"/>
</dbReference>
<evidence type="ECO:0000256" key="4">
    <source>
        <dbReference type="ARBA" id="ARBA00022723"/>
    </source>
</evidence>
<dbReference type="UniPathway" id="UPA00275">
    <property type="reaction ID" value="UER00400"/>
</dbReference>
<feature type="domain" description="GTP cyclohydrolase II" evidence="12">
    <location>
        <begin position="170"/>
        <end position="336"/>
    </location>
</feature>
<feature type="binding site" evidence="11">
    <location>
        <position position="281"/>
    </location>
    <ligand>
        <name>GTP</name>
        <dbReference type="ChEBI" id="CHEBI:37565"/>
    </ligand>
</feature>
<dbReference type="GO" id="GO:0009231">
    <property type="term" value="P:riboflavin biosynthetic process"/>
    <property type="evidence" value="ECO:0007669"/>
    <property type="project" value="UniProtKB-UniRule"/>
</dbReference>
<dbReference type="EC" id="3.5.4.25" evidence="11"/>
<dbReference type="Gene3D" id="3.40.50.10990">
    <property type="entry name" value="GTP cyclohydrolase II"/>
    <property type="match status" value="1"/>
</dbReference>
<dbReference type="OrthoDB" id="9793111at2"/>
<dbReference type="HAMAP" id="MF_00179">
    <property type="entry name" value="RibA"/>
    <property type="match status" value="1"/>
</dbReference>
<comment type="similarity">
    <text evidence="2">In the N-terminal section; belongs to the DHBP synthase family.</text>
</comment>
<dbReference type="GO" id="GO:0003935">
    <property type="term" value="F:GTP cyclohydrolase II activity"/>
    <property type="evidence" value="ECO:0007669"/>
    <property type="project" value="UniProtKB-UniRule"/>
</dbReference>
<dbReference type="Pfam" id="PF00925">
    <property type="entry name" value="GTP_cyclohydro2"/>
    <property type="match status" value="1"/>
</dbReference>
<evidence type="ECO:0000259" key="12">
    <source>
        <dbReference type="Pfam" id="PF00925"/>
    </source>
</evidence>
<dbReference type="STRING" id="1121939.L861_10055"/>
<comment type="cofactor">
    <cofactor evidence="11">
        <name>Zn(2+)</name>
        <dbReference type="ChEBI" id="CHEBI:29105"/>
    </cofactor>
    <text evidence="11">Binds 1 zinc ion per subunit.</text>
</comment>
<reference evidence="13 14" key="1">
    <citation type="journal article" date="2013" name="Genome Announc.">
        <title>Draft genome sequence of the moderately halophilic gammaproteobacterium Halomonas anticariensis FP35.</title>
        <authorList>
            <person name="Tahrioui A."/>
            <person name="Quesada E."/>
            <person name="Llamas I."/>
        </authorList>
    </citation>
    <scope>NUCLEOTIDE SEQUENCE [LARGE SCALE GENOMIC DNA]</scope>
    <source>
        <strain evidence="14">DSM 16096 / CECT 5854 / LMG 22089 / FP35</strain>
    </source>
</reference>
<dbReference type="PATRIC" id="fig|1121939.11.peg.2106"/>
<feature type="active site" description="Proton acceptor" evidence="11">
    <location>
        <position position="293"/>
    </location>
</feature>
<feature type="binding site" evidence="11">
    <location>
        <begin position="259"/>
        <end position="261"/>
    </location>
    <ligand>
        <name>GTP</name>
        <dbReference type="ChEBI" id="CHEBI:37565"/>
    </ligand>
</feature>
<evidence type="ECO:0000256" key="8">
    <source>
        <dbReference type="ARBA" id="ARBA00023134"/>
    </source>
</evidence>
<organism evidence="13 14">
    <name type="scientific">Litchfieldella anticariensis (strain DSM 16096 / CECT 5854 / CIP 108499 / LMG 22089 / FP35)</name>
    <name type="common">Halomonas anticariensis</name>
    <dbReference type="NCBI Taxonomy" id="1121939"/>
    <lineage>
        <taxon>Bacteria</taxon>
        <taxon>Pseudomonadati</taxon>
        <taxon>Pseudomonadota</taxon>
        <taxon>Gammaproteobacteria</taxon>
        <taxon>Oceanospirillales</taxon>
        <taxon>Halomonadaceae</taxon>
        <taxon>Litchfieldella</taxon>
    </lineage>
</organism>
<dbReference type="SUPFAM" id="SSF142695">
    <property type="entry name" value="RibA-like"/>
    <property type="match status" value="1"/>
</dbReference>
<dbReference type="GO" id="GO:0005525">
    <property type="term" value="F:GTP binding"/>
    <property type="evidence" value="ECO:0007669"/>
    <property type="project" value="UniProtKB-KW"/>
</dbReference>
<comment type="similarity">
    <text evidence="11">Belongs to the GTP cyclohydrolase II family.</text>
</comment>
<dbReference type="GO" id="GO:0005829">
    <property type="term" value="C:cytosol"/>
    <property type="evidence" value="ECO:0007669"/>
    <property type="project" value="TreeGrafter"/>
</dbReference>
<feature type="binding site" evidence="11">
    <location>
        <position position="221"/>
    </location>
    <ligand>
        <name>Zn(2+)</name>
        <dbReference type="ChEBI" id="CHEBI:29105"/>
        <note>catalytic</note>
    </ligand>
</feature>
<feature type="active site" description="Nucleophile" evidence="11">
    <location>
        <position position="295"/>
    </location>
</feature>
<evidence type="ECO:0000256" key="9">
    <source>
        <dbReference type="ARBA" id="ARBA00043932"/>
    </source>
</evidence>
<dbReference type="NCBIfam" id="NF001591">
    <property type="entry name" value="PRK00393.1"/>
    <property type="match status" value="1"/>
</dbReference>
<feature type="binding site" evidence="11">
    <location>
        <position position="316"/>
    </location>
    <ligand>
        <name>GTP</name>
        <dbReference type="ChEBI" id="CHEBI:37565"/>
    </ligand>
</feature>
<accession>S2KQC2</accession>
<dbReference type="PANTHER" id="PTHR21327:SF18">
    <property type="entry name" value="3,4-DIHYDROXY-2-BUTANONE 4-PHOSPHATE SYNTHASE"/>
    <property type="match status" value="1"/>
</dbReference>
<keyword evidence="4 11" id="KW-0479">Metal-binding</keyword>
<feature type="binding site" evidence="11">
    <location>
        <begin position="216"/>
        <end position="220"/>
    </location>
    <ligand>
        <name>GTP</name>
        <dbReference type="ChEBI" id="CHEBI:37565"/>
    </ligand>
</feature>
<dbReference type="AlphaFoldDB" id="S2KQC2"/>
<comment type="catalytic activity">
    <reaction evidence="10 11">
        <text>GTP + 4 H2O = 2,5-diamino-6-hydroxy-4-(5-phosphoribosylamino)-pyrimidine + formate + 2 phosphate + 3 H(+)</text>
        <dbReference type="Rhea" id="RHEA:23704"/>
        <dbReference type="ChEBI" id="CHEBI:15377"/>
        <dbReference type="ChEBI" id="CHEBI:15378"/>
        <dbReference type="ChEBI" id="CHEBI:15740"/>
        <dbReference type="ChEBI" id="CHEBI:37565"/>
        <dbReference type="ChEBI" id="CHEBI:43474"/>
        <dbReference type="ChEBI" id="CHEBI:58614"/>
        <dbReference type="EC" id="3.5.4.25"/>
    </reaction>
</comment>
<feature type="binding site" evidence="11">
    <location>
        <position position="237"/>
    </location>
    <ligand>
        <name>GTP</name>
        <dbReference type="ChEBI" id="CHEBI:37565"/>
    </ligand>
</feature>
<dbReference type="EMBL" id="ASTJ01000024">
    <property type="protein sequence ID" value="EPC02678.1"/>
    <property type="molecule type" value="Genomic_DNA"/>
</dbReference>
<comment type="function">
    <text evidence="9 11">Catalyzes the conversion of GTP to 2,5-diamino-6-ribosylamino-4(3H)-pyrimidinone 5'-phosphate (DARP), formate and pyrophosphate.</text>
</comment>
<proteinExistence type="inferred from homology"/>
<evidence type="ECO:0000313" key="14">
    <source>
        <dbReference type="Proteomes" id="UP000014463"/>
    </source>
</evidence>
<evidence type="ECO:0000256" key="10">
    <source>
        <dbReference type="ARBA" id="ARBA00049295"/>
    </source>
</evidence>
<keyword evidence="7 11" id="KW-0862">Zinc</keyword>
<name>S2KQC2_LITA3</name>
<dbReference type="CDD" id="cd00641">
    <property type="entry name" value="GTP_cyclohydro2"/>
    <property type="match status" value="1"/>
</dbReference>
<evidence type="ECO:0000256" key="5">
    <source>
        <dbReference type="ARBA" id="ARBA00022741"/>
    </source>
</evidence>
<gene>
    <name evidence="11" type="primary">ribA</name>
    <name evidence="13" type="ORF">L861_10055</name>
</gene>
<dbReference type="RefSeq" id="WP_016416614.1">
    <property type="nucleotide sequence ID" value="NZ_AUAB01000002.1"/>
</dbReference>
<comment type="caution">
    <text evidence="13">The sequence shown here is derived from an EMBL/GenBank/DDBJ whole genome shotgun (WGS) entry which is preliminary data.</text>
</comment>